<dbReference type="GO" id="GO:0004765">
    <property type="term" value="F:shikimate kinase activity"/>
    <property type="evidence" value="ECO:0007669"/>
    <property type="project" value="UniProtKB-UniRule"/>
</dbReference>
<dbReference type="CDD" id="cd00464">
    <property type="entry name" value="SK"/>
    <property type="match status" value="1"/>
</dbReference>
<organism evidence="8">
    <name type="scientific">Geobacter sp. (strain M21)</name>
    <dbReference type="NCBI Taxonomy" id="443144"/>
    <lineage>
        <taxon>Bacteria</taxon>
        <taxon>Pseudomonadati</taxon>
        <taxon>Thermodesulfobacteriota</taxon>
        <taxon>Desulfuromonadia</taxon>
        <taxon>Geobacterales</taxon>
        <taxon>Geobacteraceae</taxon>
        <taxon>Geobacter</taxon>
    </lineage>
</organism>
<accession>C6E8X9</accession>
<dbReference type="GO" id="GO:0005829">
    <property type="term" value="C:cytosol"/>
    <property type="evidence" value="ECO:0007669"/>
    <property type="project" value="TreeGrafter"/>
</dbReference>
<evidence type="ECO:0000256" key="6">
    <source>
        <dbReference type="ARBA" id="ARBA00023141"/>
    </source>
</evidence>
<keyword evidence="2 7" id="KW-0808">Transferase</keyword>
<dbReference type="Pfam" id="PF01202">
    <property type="entry name" value="SKI"/>
    <property type="match status" value="1"/>
</dbReference>
<feature type="binding site" evidence="7">
    <location>
        <position position="106"/>
    </location>
    <ligand>
        <name>substrate</name>
    </ligand>
</feature>
<comment type="subcellular location">
    <subcellularLocation>
        <location evidence="7">Cytoplasm</location>
    </subcellularLocation>
</comment>
<comment type="cofactor">
    <cofactor evidence="7">
        <name>Mg(2+)</name>
        <dbReference type="ChEBI" id="CHEBI:18420"/>
    </cofactor>
    <text evidence="7">Binds 1 Mg(2+) ion per subunit.</text>
</comment>
<feature type="binding site" evidence="7">
    <location>
        <position position="144"/>
    </location>
    <ligand>
        <name>ATP</name>
        <dbReference type="ChEBI" id="CHEBI:30616"/>
    </ligand>
</feature>
<dbReference type="eggNOG" id="COG0703">
    <property type="taxonomic scope" value="Bacteria"/>
</dbReference>
<dbReference type="GO" id="GO:0000287">
    <property type="term" value="F:magnesium ion binding"/>
    <property type="evidence" value="ECO:0007669"/>
    <property type="project" value="UniProtKB-UniRule"/>
</dbReference>
<feature type="binding site" evidence="7">
    <location>
        <position position="60"/>
    </location>
    <ligand>
        <name>substrate</name>
    </ligand>
</feature>
<evidence type="ECO:0000313" key="8">
    <source>
        <dbReference type="EMBL" id="ACT16268.1"/>
    </source>
</evidence>
<comment type="catalytic activity">
    <reaction evidence="7">
        <text>shikimate + ATP = 3-phosphoshikimate + ADP + H(+)</text>
        <dbReference type="Rhea" id="RHEA:13121"/>
        <dbReference type="ChEBI" id="CHEBI:15378"/>
        <dbReference type="ChEBI" id="CHEBI:30616"/>
        <dbReference type="ChEBI" id="CHEBI:36208"/>
        <dbReference type="ChEBI" id="CHEBI:145989"/>
        <dbReference type="ChEBI" id="CHEBI:456216"/>
        <dbReference type="EC" id="2.7.1.71"/>
    </reaction>
</comment>
<dbReference type="GO" id="GO:0008652">
    <property type="term" value="P:amino acid biosynthetic process"/>
    <property type="evidence" value="ECO:0007669"/>
    <property type="project" value="UniProtKB-KW"/>
</dbReference>
<dbReference type="HAMAP" id="MF_00109">
    <property type="entry name" value="Shikimate_kinase"/>
    <property type="match status" value="1"/>
</dbReference>
<evidence type="ECO:0000256" key="7">
    <source>
        <dbReference type="HAMAP-Rule" id="MF_00109"/>
    </source>
</evidence>
<keyword evidence="5 7" id="KW-0067">ATP-binding</keyword>
<comment type="subunit">
    <text evidence="7">Monomer.</text>
</comment>
<dbReference type="GO" id="GO:0009423">
    <property type="term" value="P:chorismate biosynthetic process"/>
    <property type="evidence" value="ECO:0007669"/>
    <property type="project" value="UniProtKB-UniRule"/>
</dbReference>
<keyword evidence="7" id="KW-0479">Metal-binding</keyword>
<protein>
    <recommendedName>
        <fullName evidence="7">Shikimate kinase</fullName>
        <shortName evidence="7">SK</shortName>
        <ecNumber evidence="7">2.7.1.71</ecNumber>
    </recommendedName>
</protein>
<dbReference type="AlphaFoldDB" id="C6E8X9"/>
<gene>
    <name evidence="7" type="primary">aroK</name>
    <name evidence="8" type="ordered locus">GM21_0183</name>
</gene>
<dbReference type="PANTHER" id="PTHR21087">
    <property type="entry name" value="SHIKIMATE KINASE"/>
    <property type="match status" value="1"/>
</dbReference>
<name>C6E8X9_GEOSM</name>
<dbReference type="InterPro" id="IPR027417">
    <property type="entry name" value="P-loop_NTPase"/>
</dbReference>
<keyword evidence="3 7" id="KW-0547">Nucleotide-binding</keyword>
<dbReference type="SUPFAM" id="SSF52540">
    <property type="entry name" value="P-loop containing nucleoside triphosphate hydrolases"/>
    <property type="match status" value="1"/>
</dbReference>
<comment type="caution">
    <text evidence="7">Lacks conserved residue(s) required for the propagation of feature annotation.</text>
</comment>
<dbReference type="STRING" id="443144.GM21_0183"/>
<evidence type="ECO:0000256" key="3">
    <source>
        <dbReference type="ARBA" id="ARBA00022741"/>
    </source>
</evidence>
<feature type="binding site" evidence="7">
    <location>
        <position position="161"/>
    </location>
    <ligand>
        <name>substrate</name>
    </ligand>
</feature>
<comment type="pathway">
    <text evidence="7">Metabolic intermediate biosynthesis; chorismate biosynthesis; chorismate from D-erythrose 4-phosphate and phosphoenolpyruvate: step 5/7.</text>
</comment>
<comment type="similarity">
    <text evidence="7">Belongs to the shikimate kinase family.</text>
</comment>
<keyword evidence="7" id="KW-0963">Cytoplasm</keyword>
<evidence type="ECO:0000256" key="4">
    <source>
        <dbReference type="ARBA" id="ARBA00022777"/>
    </source>
</evidence>
<feature type="binding site" evidence="7">
    <location>
        <position position="42"/>
    </location>
    <ligand>
        <name>Mg(2+)</name>
        <dbReference type="ChEBI" id="CHEBI:18420"/>
    </ligand>
</feature>
<evidence type="ECO:0000256" key="5">
    <source>
        <dbReference type="ARBA" id="ARBA00022840"/>
    </source>
</evidence>
<dbReference type="EMBL" id="CP001661">
    <property type="protein sequence ID" value="ACT16268.1"/>
    <property type="molecule type" value="Genomic_DNA"/>
</dbReference>
<feature type="binding site" evidence="7">
    <location>
        <begin position="38"/>
        <end position="43"/>
    </location>
    <ligand>
        <name>ATP</name>
        <dbReference type="ChEBI" id="CHEBI:30616"/>
    </ligand>
</feature>
<proteinExistence type="inferred from homology"/>
<dbReference type="InterPro" id="IPR000623">
    <property type="entry name" value="Shikimate_kinase/TSH1"/>
</dbReference>
<keyword evidence="1 7" id="KW-0028">Amino-acid biosynthesis</keyword>
<dbReference type="KEGG" id="gem:GM21_0183"/>
<dbReference type="GO" id="GO:0009073">
    <property type="term" value="P:aromatic amino acid family biosynthetic process"/>
    <property type="evidence" value="ECO:0007669"/>
    <property type="project" value="UniProtKB-KW"/>
</dbReference>
<dbReference type="PRINTS" id="PR01100">
    <property type="entry name" value="SHIKIMTKNASE"/>
</dbReference>
<dbReference type="EC" id="2.7.1.71" evidence="7"/>
<evidence type="ECO:0000256" key="1">
    <source>
        <dbReference type="ARBA" id="ARBA00022605"/>
    </source>
</evidence>
<dbReference type="GO" id="GO:0005524">
    <property type="term" value="F:ATP binding"/>
    <property type="evidence" value="ECO:0007669"/>
    <property type="project" value="UniProtKB-UniRule"/>
</dbReference>
<evidence type="ECO:0000256" key="2">
    <source>
        <dbReference type="ARBA" id="ARBA00022679"/>
    </source>
</evidence>
<dbReference type="Gene3D" id="3.40.50.300">
    <property type="entry name" value="P-loop containing nucleotide triphosphate hydrolases"/>
    <property type="match status" value="1"/>
</dbReference>
<dbReference type="InterPro" id="IPR031322">
    <property type="entry name" value="Shikimate/glucono_kinase"/>
</dbReference>
<comment type="function">
    <text evidence="7">Catalyzes the specific phosphorylation of the 3-hydroxyl group of shikimic acid using ATP as a cosubstrate.</text>
</comment>
<reference evidence="8" key="1">
    <citation type="submission" date="2009-07" db="EMBL/GenBank/DDBJ databases">
        <title>Complete sequence of Geobacter sp. M21.</title>
        <authorList>
            <consortium name="US DOE Joint Genome Institute"/>
            <person name="Lucas S."/>
            <person name="Copeland A."/>
            <person name="Lapidus A."/>
            <person name="Glavina del Rio T."/>
            <person name="Dalin E."/>
            <person name="Tice H."/>
            <person name="Bruce D."/>
            <person name="Goodwin L."/>
            <person name="Pitluck S."/>
            <person name="Saunders E."/>
            <person name="Brettin T."/>
            <person name="Detter J.C."/>
            <person name="Han C."/>
            <person name="Larimer F."/>
            <person name="Land M."/>
            <person name="Hauser L."/>
            <person name="Kyrpides N."/>
            <person name="Ovchinnikova G."/>
            <person name="Lovley D."/>
        </authorList>
    </citation>
    <scope>NUCLEOTIDE SEQUENCE [LARGE SCALE GENOMIC DNA]</scope>
    <source>
        <strain evidence="8">M21</strain>
    </source>
</reference>
<sequence>MGAAAARPAWENDRIRFSDNHLDAGAVMRTMALIGMPGSGKSAVGSIIAERLGWGFLDTDLLIERRFGLKLQAVIDQVGIEAFSRIEEETVLSLDPVERSVISTGGSVVYSAAAMRHLCSISTVVFLDLPIDAIRSHISLDAPRGIVGMDEGGLEQLYEQRLPLYRKYAQMVVLLDDCTTEEAAARVLSQWKEYVASDRQR</sequence>
<dbReference type="HOGENOM" id="CLU_057607_2_0_7"/>
<keyword evidence="4 7" id="KW-0418">Kinase</keyword>
<keyword evidence="6 7" id="KW-0057">Aromatic amino acid biosynthesis</keyword>
<keyword evidence="7" id="KW-0460">Magnesium</keyword>
<dbReference type="PANTHER" id="PTHR21087:SF16">
    <property type="entry name" value="SHIKIMATE KINASE 1, CHLOROPLASTIC"/>
    <property type="match status" value="1"/>
</dbReference>
<dbReference type="UniPathway" id="UPA00053">
    <property type="reaction ID" value="UER00088"/>
</dbReference>